<dbReference type="InterPro" id="IPR011990">
    <property type="entry name" value="TPR-like_helical_dom_sf"/>
</dbReference>
<evidence type="ECO:0000256" key="1">
    <source>
        <dbReference type="SAM" id="SignalP"/>
    </source>
</evidence>
<evidence type="ECO:0000313" key="3">
    <source>
        <dbReference type="Proteomes" id="UP000027284"/>
    </source>
</evidence>
<sequence length="982" mass="110544">MRRPIAGLAVLLVLLSGCGYQGPTEEPVPREVKRAGEELPDQATLAEVRDYLERAFQLPPDRRFLLAVTEMARLALGDSKADTTAVWQDNGWAIRYGETPVGSLPAWPVFEDYWQLLRSWAQQLQPKLAPKLKDDNGKKEALKPSLNFLEQAKELANRWQQGPSAKTLADAAQLATVLAAHHLDLLETGDEVSAHALALVALAEVFGQELPQETAVLAFRLGYWPGDELLGKLGPEHPLVLFVNHESDKLQALAARSSDPLTVLFAAESLSESLLFSKAYDMAQRTKQVDPWSLVWLRAVGQRHEMPVAQEAGRQALSAAMAWAKGRKPQAREGLPEAQLLGAFEKALASRSWPENALFPRSWHQSFARSLFASGVEILVDYAVRQYAEVNAARQLRTALGNAKSPWGRALEKWAAAVVGSFLGEGDQQTLLRVLATPGAPGGQARMDLFWKLERAMAYGVPERLAAARVAFLSLDSRPDHRQSLIVLARNTLLDLELAEKVTEELYRSSRLLFPLAVVYHKAVAGEQNLLWQWVNDPQSPPLVRHMALRYLGRLPDQPLPALEEAYEKLRDAIPDPWNLAEEMARVFVARGHPEKAVRILEDLCQGLSQGGLEYAVARAHLAQVLLKMGKNREALTTVEEVVPSYQENVLFVYVRALLANGRKQEALEWAQKAYERYPFSEYSLVALMDVHWALGNYAAAAEAFARHRNTLSAERWRFDLGPVFVRRFHGKSQQAIEAMKAFGRKVEGEKLITLAHESARLGDVELAFVVAEKAIWPPGRPDLLFEAYRYLRQLKGKRAALEWLQERLKVEPWNRVSYECWDSESYEVLWDLLPPQPQGDGAERVWIQRAAALALGFDPGRKNRELLLSEFSKPSSDPNGALVRYLLGVATPKEEEMLLSTRFSRRDGGELAYYLGLKAQAEGRCSEAARWYRVAVERLPFVSYQYRWAYSRLYAWWSWDLPVAEACKHRGTRWIILEDAL</sequence>
<protein>
    <recommendedName>
        <fullName evidence="4">Tetratricopeptide repeat protein</fullName>
    </recommendedName>
</protein>
<feature type="chain" id="PRO_5001620254" description="Tetratricopeptide repeat protein" evidence="1">
    <location>
        <begin position="22"/>
        <end position="982"/>
    </location>
</feature>
<accession>A0A062XUN1</accession>
<dbReference type="SUPFAM" id="SSF48452">
    <property type="entry name" value="TPR-like"/>
    <property type="match status" value="1"/>
</dbReference>
<keyword evidence="3" id="KW-1185">Reference proteome</keyword>
<dbReference type="Proteomes" id="UP000027284">
    <property type="component" value="Unassembled WGS sequence"/>
</dbReference>
<gene>
    <name evidence="2" type="ORF">EG19_10325</name>
</gene>
<dbReference type="STRING" id="1312852.EG19_10325"/>
<dbReference type="EMBL" id="JMFG01000006">
    <property type="protein sequence ID" value="KDA54553.1"/>
    <property type="molecule type" value="Genomic_DNA"/>
</dbReference>
<evidence type="ECO:0000313" key="2">
    <source>
        <dbReference type="EMBL" id="KDA54553.1"/>
    </source>
</evidence>
<dbReference type="OrthoDB" id="5498404at2"/>
<organism evidence="2 3">
    <name type="scientific">Thermoanaerobaculum aquaticum</name>
    <dbReference type="NCBI Taxonomy" id="1312852"/>
    <lineage>
        <taxon>Bacteria</taxon>
        <taxon>Pseudomonadati</taxon>
        <taxon>Acidobacteriota</taxon>
        <taxon>Thermoanaerobaculia</taxon>
        <taxon>Thermoanaerobaculales</taxon>
        <taxon>Thermoanaerobaculaceae</taxon>
        <taxon>Thermoanaerobaculum</taxon>
    </lineage>
</organism>
<dbReference type="Pfam" id="PF13432">
    <property type="entry name" value="TPR_16"/>
    <property type="match status" value="1"/>
</dbReference>
<evidence type="ECO:0008006" key="4">
    <source>
        <dbReference type="Google" id="ProtNLM"/>
    </source>
</evidence>
<reference evidence="2 3" key="1">
    <citation type="submission" date="2014-04" db="EMBL/GenBank/DDBJ databases">
        <title>The Genome Sequence of Thermoanaerobaculum aquaticum MP-01, The First Cultivated Group 23 Acidobacterium.</title>
        <authorList>
            <person name="Stamps B.W."/>
            <person name="Losey N.A."/>
            <person name="Lawson P.A."/>
            <person name="Stevenson B.S."/>
        </authorList>
    </citation>
    <scope>NUCLEOTIDE SEQUENCE [LARGE SCALE GENOMIC DNA]</scope>
    <source>
        <strain evidence="2 3">MP-01</strain>
    </source>
</reference>
<dbReference type="PROSITE" id="PS51257">
    <property type="entry name" value="PROKAR_LIPOPROTEIN"/>
    <property type="match status" value="1"/>
</dbReference>
<dbReference type="RefSeq" id="WP_038047096.1">
    <property type="nucleotide sequence ID" value="NZ_JMFG01000006.1"/>
</dbReference>
<dbReference type="Gene3D" id="1.25.40.10">
    <property type="entry name" value="Tetratricopeptide repeat domain"/>
    <property type="match status" value="2"/>
</dbReference>
<proteinExistence type="predicted"/>
<comment type="caution">
    <text evidence="2">The sequence shown here is derived from an EMBL/GenBank/DDBJ whole genome shotgun (WGS) entry which is preliminary data.</text>
</comment>
<dbReference type="AlphaFoldDB" id="A0A062XUN1"/>
<feature type="signal peptide" evidence="1">
    <location>
        <begin position="1"/>
        <end position="21"/>
    </location>
</feature>
<name>A0A062XUN1_9BACT</name>
<keyword evidence="1" id="KW-0732">Signal</keyword>